<sequence length="142" mass="16136">MKIVRNAFVSFLAGVGIGALIEAFISIGMGMNIVGVPEFVDTIAPGYAKIIQCFCYGGFGLVSYLCGEFFGNRKGAFYLMQGLHFFILLVYFVFVGFYLKWFTDPTSVLYSVLSFAAIYFIIWIAIYFKEKRMVEKMNRQLK</sequence>
<comment type="caution">
    <text evidence="2">The sequence shown here is derived from an EMBL/GenBank/DDBJ whole genome shotgun (WGS) entry which is preliminary data.</text>
</comment>
<feature type="transmembrane region" description="Helical" evidence="1">
    <location>
        <begin position="7"/>
        <end position="27"/>
    </location>
</feature>
<reference evidence="2 3" key="1">
    <citation type="submission" date="2024-04" db="EMBL/GenBank/DDBJ databases">
        <title>Human intestinal bacterial collection.</title>
        <authorList>
            <person name="Pauvert C."/>
            <person name="Hitch T.C.A."/>
            <person name="Clavel T."/>
        </authorList>
    </citation>
    <scope>NUCLEOTIDE SEQUENCE [LARGE SCALE GENOMIC DNA]</scope>
    <source>
        <strain evidence="2 3">CLA-SR-H026</strain>
    </source>
</reference>
<dbReference type="Proteomes" id="UP001481872">
    <property type="component" value="Unassembled WGS sequence"/>
</dbReference>
<dbReference type="RefSeq" id="WP_349053530.1">
    <property type="nucleotide sequence ID" value="NZ_JBBNPS010000003.1"/>
</dbReference>
<keyword evidence="1" id="KW-0472">Membrane</keyword>
<keyword evidence="3" id="KW-1185">Reference proteome</keyword>
<accession>A0ABV1J4K2</accession>
<protein>
    <submittedName>
        <fullName evidence="2">DUF3021 domain-containing protein</fullName>
    </submittedName>
</protein>
<keyword evidence="1" id="KW-0812">Transmembrane</keyword>
<feature type="transmembrane region" description="Helical" evidence="1">
    <location>
        <begin position="82"/>
        <end position="102"/>
    </location>
</feature>
<evidence type="ECO:0000256" key="1">
    <source>
        <dbReference type="SAM" id="Phobius"/>
    </source>
</evidence>
<dbReference type="EMBL" id="JBBNPS010000003">
    <property type="protein sequence ID" value="MEQ3353114.1"/>
    <property type="molecule type" value="Genomic_DNA"/>
</dbReference>
<feature type="transmembrane region" description="Helical" evidence="1">
    <location>
        <begin position="108"/>
        <end position="128"/>
    </location>
</feature>
<gene>
    <name evidence="2" type="ORF">AAA081_02190</name>
</gene>
<organism evidence="2 3">
    <name type="scientific">Aedoeadaptatus acetigenes</name>
    <dbReference type="NCBI Taxonomy" id="2981723"/>
    <lineage>
        <taxon>Bacteria</taxon>
        <taxon>Bacillati</taxon>
        <taxon>Bacillota</taxon>
        <taxon>Tissierellia</taxon>
        <taxon>Tissierellales</taxon>
        <taxon>Peptoniphilaceae</taxon>
        <taxon>Aedoeadaptatus</taxon>
    </lineage>
</organism>
<evidence type="ECO:0000313" key="2">
    <source>
        <dbReference type="EMBL" id="MEQ3353114.1"/>
    </source>
</evidence>
<name>A0ABV1J4K2_9FIRM</name>
<proteinExistence type="predicted"/>
<evidence type="ECO:0000313" key="3">
    <source>
        <dbReference type="Proteomes" id="UP001481872"/>
    </source>
</evidence>
<dbReference type="InterPro" id="IPR021560">
    <property type="entry name" value="DUF3021"/>
</dbReference>
<keyword evidence="1" id="KW-1133">Transmembrane helix</keyword>
<feature type="transmembrane region" description="Helical" evidence="1">
    <location>
        <begin position="47"/>
        <end position="70"/>
    </location>
</feature>
<dbReference type="Pfam" id="PF11457">
    <property type="entry name" value="DUF3021"/>
    <property type="match status" value="1"/>
</dbReference>